<evidence type="ECO:0000256" key="4">
    <source>
        <dbReference type="ARBA" id="ARBA00023136"/>
    </source>
</evidence>
<dbReference type="AlphaFoldDB" id="A0AAD8HN24"/>
<protein>
    <submittedName>
        <fullName evidence="6">PC-Esterase</fullName>
    </submittedName>
</protein>
<keyword evidence="2 5" id="KW-0812">Transmembrane</keyword>
<gene>
    <name evidence="6" type="ORF">POM88_035421</name>
</gene>
<dbReference type="Proteomes" id="UP001237642">
    <property type="component" value="Unassembled WGS sequence"/>
</dbReference>
<dbReference type="PANTHER" id="PTHR13533:SF31">
    <property type="entry name" value="PROTEIN ALTERED XYLOGLUCAN 9"/>
    <property type="match status" value="1"/>
</dbReference>
<dbReference type="PANTHER" id="PTHR13533">
    <property type="entry name" value="N-ACETYLNEURAMINATE 9-O-ACETYLTRANSFERASE"/>
    <property type="match status" value="1"/>
</dbReference>
<organism evidence="6 7">
    <name type="scientific">Heracleum sosnowskyi</name>
    <dbReference type="NCBI Taxonomy" id="360622"/>
    <lineage>
        <taxon>Eukaryota</taxon>
        <taxon>Viridiplantae</taxon>
        <taxon>Streptophyta</taxon>
        <taxon>Embryophyta</taxon>
        <taxon>Tracheophyta</taxon>
        <taxon>Spermatophyta</taxon>
        <taxon>Magnoliopsida</taxon>
        <taxon>eudicotyledons</taxon>
        <taxon>Gunneridae</taxon>
        <taxon>Pentapetalae</taxon>
        <taxon>asterids</taxon>
        <taxon>campanulids</taxon>
        <taxon>Apiales</taxon>
        <taxon>Apiaceae</taxon>
        <taxon>Apioideae</taxon>
        <taxon>apioid superclade</taxon>
        <taxon>Tordylieae</taxon>
        <taxon>Tordyliinae</taxon>
        <taxon>Heracleum</taxon>
    </lineage>
</organism>
<proteinExistence type="predicted"/>
<feature type="transmembrane region" description="Helical" evidence="5">
    <location>
        <begin position="6"/>
        <end position="25"/>
    </location>
</feature>
<accession>A0AAD8HN24</accession>
<evidence type="ECO:0000313" key="6">
    <source>
        <dbReference type="EMBL" id="KAK1369329.1"/>
    </source>
</evidence>
<evidence type="ECO:0000313" key="7">
    <source>
        <dbReference type="Proteomes" id="UP001237642"/>
    </source>
</evidence>
<reference evidence="6" key="1">
    <citation type="submission" date="2023-02" db="EMBL/GenBank/DDBJ databases">
        <title>Genome of toxic invasive species Heracleum sosnowskyi carries increased number of genes despite the absence of recent whole-genome duplications.</title>
        <authorList>
            <person name="Schelkunov M."/>
            <person name="Shtratnikova V."/>
            <person name="Makarenko M."/>
            <person name="Klepikova A."/>
            <person name="Omelchenko D."/>
            <person name="Novikova G."/>
            <person name="Obukhova E."/>
            <person name="Bogdanov V."/>
            <person name="Penin A."/>
            <person name="Logacheva M."/>
        </authorList>
    </citation>
    <scope>NUCLEOTIDE SEQUENCE</scope>
    <source>
        <strain evidence="6">Hsosn_3</strain>
        <tissue evidence="6">Leaf</tissue>
    </source>
</reference>
<name>A0AAD8HN24_9APIA</name>
<comment type="caution">
    <text evidence="6">The sequence shown here is derived from an EMBL/GenBank/DDBJ whole genome shotgun (WGS) entry which is preliminary data.</text>
</comment>
<reference evidence="6" key="2">
    <citation type="submission" date="2023-05" db="EMBL/GenBank/DDBJ databases">
        <authorList>
            <person name="Schelkunov M.I."/>
        </authorList>
    </citation>
    <scope>NUCLEOTIDE SEQUENCE</scope>
    <source>
        <strain evidence="6">Hsosn_3</strain>
        <tissue evidence="6">Leaf</tissue>
    </source>
</reference>
<dbReference type="GO" id="GO:0016020">
    <property type="term" value="C:membrane"/>
    <property type="evidence" value="ECO:0007669"/>
    <property type="project" value="UniProtKB-SubCell"/>
</dbReference>
<dbReference type="GO" id="GO:0045492">
    <property type="term" value="P:xylan biosynthetic process"/>
    <property type="evidence" value="ECO:0007669"/>
    <property type="project" value="TreeGrafter"/>
</dbReference>
<sequence length="373" mass="41639">MFGAVHFGIMAALVVLFVPMGLAGWHLSRNKVLFFSGILFIALFVGVHLSPYFTSVTGFVNTFPTASSSVPVLYEQEDRNICMSVLQLHHVMYKFDLGKKDGSLNDSRVHEDLSWHWDKRAPSAGCDFQKLSKVDASDLLNGSWVVVAGDSQARLFVVSLLDLVLGPEKMESVRGDLFKRHSNYQTVIDSIGLKLDFLWAPYARNLTDIVMEFMGNKAYPDVLVIGAGLWDMLRITNSTEYGSSLQQLNTYLVSSLPVSPEYSTSDPITGAVSVPTPHIFWLGSPTLINRMLNTEEKKVKMTDAMYAAYEREIYKSKLLRQSGGPAFLLDIKLLSQKCGDRCTEDGMHYNSAVYETAVHIMLNALIIESQQKL</sequence>
<dbReference type="GO" id="GO:0016407">
    <property type="term" value="F:acetyltransferase activity"/>
    <property type="evidence" value="ECO:0007669"/>
    <property type="project" value="TreeGrafter"/>
</dbReference>
<evidence type="ECO:0000256" key="2">
    <source>
        <dbReference type="ARBA" id="ARBA00022692"/>
    </source>
</evidence>
<comment type="subcellular location">
    <subcellularLocation>
        <location evidence="1">Membrane</location>
    </subcellularLocation>
</comment>
<keyword evidence="3 5" id="KW-1133">Transmembrane helix</keyword>
<evidence type="ECO:0000256" key="5">
    <source>
        <dbReference type="SAM" id="Phobius"/>
    </source>
</evidence>
<dbReference type="EMBL" id="JAUIZM010000008">
    <property type="protein sequence ID" value="KAK1369329.1"/>
    <property type="molecule type" value="Genomic_DNA"/>
</dbReference>
<feature type="transmembrane region" description="Helical" evidence="5">
    <location>
        <begin position="32"/>
        <end position="53"/>
    </location>
</feature>
<dbReference type="GO" id="GO:0005794">
    <property type="term" value="C:Golgi apparatus"/>
    <property type="evidence" value="ECO:0007669"/>
    <property type="project" value="TreeGrafter"/>
</dbReference>
<evidence type="ECO:0000256" key="3">
    <source>
        <dbReference type="ARBA" id="ARBA00022989"/>
    </source>
</evidence>
<keyword evidence="4 5" id="KW-0472">Membrane</keyword>
<evidence type="ECO:0000256" key="1">
    <source>
        <dbReference type="ARBA" id="ARBA00004370"/>
    </source>
</evidence>
<keyword evidence="7" id="KW-1185">Reference proteome</keyword>